<evidence type="ECO:0000256" key="7">
    <source>
        <dbReference type="SAM" id="MobiDB-lite"/>
    </source>
</evidence>
<comment type="subcellular location">
    <subcellularLocation>
        <location evidence="1 6">Cytoplasm</location>
    </subcellularLocation>
</comment>
<feature type="compositionally biased region" description="Basic and acidic residues" evidence="7">
    <location>
        <begin position="9"/>
        <end position="20"/>
    </location>
</feature>
<feature type="region of interest" description="Disordered" evidence="7">
    <location>
        <begin position="1"/>
        <end position="23"/>
    </location>
</feature>
<dbReference type="GO" id="GO:0005737">
    <property type="term" value="C:cytoplasm"/>
    <property type="evidence" value="ECO:0007669"/>
    <property type="project" value="UniProtKB-SubCell"/>
</dbReference>
<dbReference type="PROSITE" id="PS50181">
    <property type="entry name" value="FBOX"/>
    <property type="match status" value="1"/>
</dbReference>
<comment type="pathway">
    <text evidence="2 6">Protein modification; protein ubiquitination.</text>
</comment>
<keyword evidence="4 6" id="KW-0833">Ubl conjugation pathway</keyword>
<evidence type="ECO:0000313" key="9">
    <source>
        <dbReference type="EMBL" id="KAJ1150369.1"/>
    </source>
</evidence>
<dbReference type="GO" id="GO:0031146">
    <property type="term" value="P:SCF-dependent proteasomal ubiquitin-dependent protein catabolic process"/>
    <property type="evidence" value="ECO:0007669"/>
    <property type="project" value="UniProtKB-UniRule"/>
</dbReference>
<dbReference type="InterPro" id="IPR045464">
    <property type="entry name" value="Hrt3/FBXO9_C"/>
</dbReference>
<dbReference type="InterPro" id="IPR036047">
    <property type="entry name" value="F-box-like_dom_sf"/>
</dbReference>
<accession>A0AAV7RDI9</accession>
<evidence type="ECO:0000256" key="5">
    <source>
        <dbReference type="ARBA" id="ARBA00022803"/>
    </source>
</evidence>
<evidence type="ECO:0000256" key="4">
    <source>
        <dbReference type="ARBA" id="ARBA00022786"/>
    </source>
</evidence>
<evidence type="ECO:0000256" key="1">
    <source>
        <dbReference type="ARBA" id="ARBA00004496"/>
    </source>
</evidence>
<comment type="caution">
    <text evidence="9">The sequence shown here is derived from an EMBL/GenBank/DDBJ whole genome shotgun (WGS) entry which is preliminary data.</text>
</comment>
<evidence type="ECO:0000256" key="3">
    <source>
        <dbReference type="ARBA" id="ARBA00022490"/>
    </source>
</evidence>
<dbReference type="PANTHER" id="PTHR12874:SF29">
    <property type="entry name" value="F-BOX ONLY PROTEIN 9"/>
    <property type="match status" value="1"/>
</dbReference>
<dbReference type="InterPro" id="IPR001810">
    <property type="entry name" value="F-box_dom"/>
</dbReference>
<dbReference type="Pfam" id="PF19270">
    <property type="entry name" value="FBO_C"/>
    <property type="match status" value="1"/>
</dbReference>
<comment type="function">
    <text evidence="6">Substrate recognition component of a SCF (SKP1-CUL1-F-box protein) E3 ubiquitin-protein ligase complex which mediates the ubiquitination and subsequent proteasomal degradation of target proteins and acts as a regulator of mTOR signaling.</text>
</comment>
<evidence type="ECO:0000313" key="10">
    <source>
        <dbReference type="Proteomes" id="UP001066276"/>
    </source>
</evidence>
<gene>
    <name evidence="9" type="ORF">NDU88_003163</name>
</gene>
<dbReference type="SUPFAM" id="SSF81383">
    <property type="entry name" value="F-box domain"/>
    <property type="match status" value="1"/>
</dbReference>
<feature type="region of interest" description="Disordered" evidence="7">
    <location>
        <begin position="42"/>
        <end position="62"/>
    </location>
</feature>
<dbReference type="GO" id="GO:0019005">
    <property type="term" value="C:SCF ubiquitin ligase complex"/>
    <property type="evidence" value="ECO:0007669"/>
    <property type="project" value="UniProtKB-UniRule"/>
</dbReference>
<dbReference type="Pfam" id="PF12937">
    <property type="entry name" value="F-box-like"/>
    <property type="match status" value="1"/>
</dbReference>
<keyword evidence="5" id="KW-0802">TPR repeat</keyword>
<dbReference type="EMBL" id="JANPWB010000009">
    <property type="protein sequence ID" value="KAJ1150369.1"/>
    <property type="molecule type" value="Genomic_DNA"/>
</dbReference>
<dbReference type="PANTHER" id="PTHR12874">
    <property type="entry name" value="F-BOX ONLY PROTEIN 48-RELATED"/>
    <property type="match status" value="1"/>
</dbReference>
<protein>
    <recommendedName>
        <fullName evidence="6">F-box only protein</fullName>
    </recommendedName>
</protein>
<feature type="compositionally biased region" description="Low complexity" evidence="7">
    <location>
        <begin position="42"/>
        <end position="53"/>
    </location>
</feature>
<sequence>MAEGDQDSDILKSGENERPNEANLQAELQLFRARWMSELAPGLSSSRSSARGSVLNATDTKGKQELAKEEKARELFLKAAEQEQSGALYEAIKFYRRAMQLVPDIEFKINYSWSPDGDGVGKSYMESTDDETNMADLMSYFQQQMSFQESSLKMCQPELDFSQTHISALPLEVLMYIFRWVVSSDLDLRSLEQLSLVCKGFYICARDPEIWRLACLKIWGRNCNKPNLYSTWRQMFLERPRVRFDGVYISKTTYIRQGEQSLDGFYRAWHQVEYYRYMRFFSDGLVMMLTTPEEPQSMVPRLRTRNPRTDAILFGHYRLSQETDNQTKIFAVIMKKKEEKPPDYRYRYFRRAPVQETDHSFHVGLQICSSGRQKFNKLVWIHHSCHITYRSTGETAVTAFEIDKTYSPLHFARAKSFTAFSEKPL</sequence>
<proteinExistence type="predicted"/>
<feature type="domain" description="F-box" evidence="8">
    <location>
        <begin position="163"/>
        <end position="214"/>
    </location>
</feature>
<name>A0AAV7RDI9_PLEWA</name>
<dbReference type="AlphaFoldDB" id="A0AAV7RDI9"/>
<reference evidence="9" key="1">
    <citation type="journal article" date="2022" name="bioRxiv">
        <title>Sequencing and chromosome-scale assembly of the giantPleurodeles waltlgenome.</title>
        <authorList>
            <person name="Brown T."/>
            <person name="Elewa A."/>
            <person name="Iarovenko S."/>
            <person name="Subramanian E."/>
            <person name="Araus A.J."/>
            <person name="Petzold A."/>
            <person name="Susuki M."/>
            <person name="Suzuki K.-i.T."/>
            <person name="Hayashi T."/>
            <person name="Toyoda A."/>
            <person name="Oliveira C."/>
            <person name="Osipova E."/>
            <person name="Leigh N.D."/>
            <person name="Simon A."/>
            <person name="Yun M.H."/>
        </authorList>
    </citation>
    <scope>NUCLEOTIDE SEQUENCE</scope>
    <source>
        <strain evidence="9">20211129_DDA</strain>
        <tissue evidence="9">Liver</tissue>
    </source>
</reference>
<organism evidence="9 10">
    <name type="scientific">Pleurodeles waltl</name>
    <name type="common">Iberian ribbed newt</name>
    <dbReference type="NCBI Taxonomy" id="8319"/>
    <lineage>
        <taxon>Eukaryota</taxon>
        <taxon>Metazoa</taxon>
        <taxon>Chordata</taxon>
        <taxon>Craniata</taxon>
        <taxon>Vertebrata</taxon>
        <taxon>Euteleostomi</taxon>
        <taxon>Amphibia</taxon>
        <taxon>Batrachia</taxon>
        <taxon>Caudata</taxon>
        <taxon>Salamandroidea</taxon>
        <taxon>Salamandridae</taxon>
        <taxon>Pleurodelinae</taxon>
        <taxon>Pleurodeles</taxon>
    </lineage>
</organism>
<evidence type="ECO:0000256" key="2">
    <source>
        <dbReference type="ARBA" id="ARBA00004906"/>
    </source>
</evidence>
<dbReference type="FunFam" id="1.20.1280.50:FF:000012">
    <property type="entry name" value="F-box only protein 9"/>
    <property type="match status" value="1"/>
</dbReference>
<dbReference type="GO" id="GO:0016567">
    <property type="term" value="P:protein ubiquitination"/>
    <property type="evidence" value="ECO:0007669"/>
    <property type="project" value="UniProtKB-UniRule"/>
</dbReference>
<dbReference type="CDD" id="cd22089">
    <property type="entry name" value="F-box_FBXO9"/>
    <property type="match status" value="1"/>
</dbReference>
<dbReference type="Gene3D" id="1.20.1280.50">
    <property type="match status" value="1"/>
</dbReference>
<dbReference type="Proteomes" id="UP001066276">
    <property type="component" value="Chromosome 5"/>
</dbReference>
<evidence type="ECO:0000259" key="8">
    <source>
        <dbReference type="PROSITE" id="PS50181"/>
    </source>
</evidence>
<keyword evidence="3 6" id="KW-0963">Cytoplasm</keyword>
<evidence type="ECO:0000256" key="6">
    <source>
        <dbReference type="RuleBase" id="RU369085"/>
    </source>
</evidence>
<comment type="subunit">
    <text evidence="6">Part of the SCF (SKP1-CUL1-F-box) E3 ubiquitin-protein ligase complex SCF(FBXO9).</text>
</comment>
<keyword evidence="10" id="KW-1185">Reference proteome</keyword>